<feature type="compositionally biased region" description="Basic residues" evidence="1">
    <location>
        <begin position="151"/>
        <end position="170"/>
    </location>
</feature>
<accession>A0A6C0IC36</accession>
<proteinExistence type="predicted"/>
<dbReference type="AlphaFoldDB" id="A0A6C0IC36"/>
<protein>
    <submittedName>
        <fullName evidence="2">Uncharacterized protein</fullName>
    </submittedName>
</protein>
<name>A0A6C0IC36_9ZZZZ</name>
<evidence type="ECO:0000313" key="2">
    <source>
        <dbReference type="EMBL" id="QHT89955.1"/>
    </source>
</evidence>
<organism evidence="2">
    <name type="scientific">viral metagenome</name>
    <dbReference type="NCBI Taxonomy" id="1070528"/>
    <lineage>
        <taxon>unclassified sequences</taxon>
        <taxon>metagenomes</taxon>
        <taxon>organismal metagenomes</taxon>
    </lineage>
</organism>
<evidence type="ECO:0000256" key="1">
    <source>
        <dbReference type="SAM" id="MobiDB-lite"/>
    </source>
</evidence>
<reference evidence="2" key="1">
    <citation type="journal article" date="2020" name="Nature">
        <title>Giant virus diversity and host interactions through global metagenomics.</title>
        <authorList>
            <person name="Schulz F."/>
            <person name="Roux S."/>
            <person name="Paez-Espino D."/>
            <person name="Jungbluth S."/>
            <person name="Walsh D.A."/>
            <person name="Denef V.J."/>
            <person name="McMahon K.D."/>
            <person name="Konstantinidis K.T."/>
            <person name="Eloe-Fadrosh E.A."/>
            <person name="Kyrpides N.C."/>
            <person name="Woyke T."/>
        </authorList>
    </citation>
    <scope>NUCLEOTIDE SEQUENCE</scope>
    <source>
        <strain evidence="2">GVMAG-M-3300023184-62</strain>
    </source>
</reference>
<sequence length="263" mass="29209">MAVGKKTRKAGHDRAVLSIPELRKSFHHVEKYLQNEVTKNKNMSAVLSGFRKEWKNVFHKDLSVGAAKSYVSNMMKKTKMWPKHSGGSMQPLSGAPLDYTTGPGVNGVYGNFPDYVNKGFVNPEPGILQECGTKNFTPILSVDMGSNQVGGRRRRSRSRKSRATRKTRRATLRKRNTRRRLYRGGANFLTGAPYAAEMRPFVAQNPATMQHNAMSAYKGLPTSAPGETSTHTISYRMSPHISPLGGQNIAGFDRDLLKDINVL</sequence>
<dbReference type="EMBL" id="MN740152">
    <property type="protein sequence ID" value="QHT89955.1"/>
    <property type="molecule type" value="Genomic_DNA"/>
</dbReference>
<feature type="region of interest" description="Disordered" evidence="1">
    <location>
        <begin position="142"/>
        <end position="170"/>
    </location>
</feature>